<dbReference type="RefSeq" id="WP_090405790.1">
    <property type="nucleotide sequence ID" value="NZ_FNDQ01000003.1"/>
</dbReference>
<dbReference type="STRING" id="702745.SAMN05421818_103147"/>
<feature type="signal peptide" evidence="1">
    <location>
        <begin position="1"/>
        <end position="20"/>
    </location>
</feature>
<protein>
    <recommendedName>
        <fullName evidence="2">Type 9 secretion system plug protein N-terminal domain-containing protein</fullName>
    </recommendedName>
</protein>
<organism evidence="3 4">
    <name type="scientific">Myroides phaeus</name>
    <dbReference type="NCBI Taxonomy" id="702745"/>
    <lineage>
        <taxon>Bacteria</taxon>
        <taxon>Pseudomonadati</taxon>
        <taxon>Bacteroidota</taxon>
        <taxon>Flavobacteriia</taxon>
        <taxon>Flavobacteriales</taxon>
        <taxon>Flavobacteriaceae</taxon>
        <taxon>Myroides</taxon>
    </lineage>
</organism>
<sequence>MQKNFFFTCFAILLCLIVQAQTPQNITADYIKSAAFMENNRAVNPFFKLGNSFTIAFDDLYGDESNYYYRVKAYDYDWKPSKLKQIDYIDGMDNQRILNYENSYNTLQPYTHYRLTLPNSMYRITKSGNYVLEIYNADDEVVIRRKFVLYENAVSVPIQVKRTRNLDVYDTKQNLDFTIQLGEVLYNNPTNNIKVAIFQNGRWDSFLNNVKPQYTIGTDLVYKYDEQTQFWAGNQYLNFDNSDIKQVNNMIGSTYVNNGIYNTFLYTNESRATKGYTFFPDINGSFYPRNINGKNPNSEAEYSWVYFSFKPTAEARIGLDYYVTGMFNDYELTPNNKLKYNEEKDLYEQAILIKQGFTNFSYTAVHKNRVSPENAADGNYALTTNKYQVIVYYRNNIDLYDRAIGFGEASAENIIY</sequence>
<evidence type="ECO:0000256" key="1">
    <source>
        <dbReference type="SAM" id="SignalP"/>
    </source>
</evidence>
<keyword evidence="1" id="KW-0732">Signal</keyword>
<evidence type="ECO:0000313" key="4">
    <source>
        <dbReference type="Proteomes" id="UP000243588"/>
    </source>
</evidence>
<feature type="domain" description="Type 9 secretion system plug protein N-terminal" evidence="2">
    <location>
        <begin position="31"/>
        <end position="151"/>
    </location>
</feature>
<dbReference type="Proteomes" id="UP000243588">
    <property type="component" value="Unassembled WGS sequence"/>
</dbReference>
<evidence type="ECO:0000259" key="2">
    <source>
        <dbReference type="Pfam" id="PF17116"/>
    </source>
</evidence>
<evidence type="ECO:0000313" key="3">
    <source>
        <dbReference type="EMBL" id="SDH40921.1"/>
    </source>
</evidence>
<dbReference type="AlphaFoldDB" id="A0A1G8C5Z3"/>
<proteinExistence type="predicted"/>
<keyword evidence="4" id="KW-1185">Reference proteome</keyword>
<feature type="chain" id="PRO_5017208436" description="Type 9 secretion system plug protein N-terminal domain-containing protein" evidence="1">
    <location>
        <begin position="21"/>
        <end position="416"/>
    </location>
</feature>
<gene>
    <name evidence="3" type="ORF">SAMN05421818_103147</name>
</gene>
<reference evidence="4" key="1">
    <citation type="submission" date="2016-10" db="EMBL/GenBank/DDBJ databases">
        <authorList>
            <person name="Varghese N."/>
            <person name="Submissions S."/>
        </authorList>
    </citation>
    <scope>NUCLEOTIDE SEQUENCE [LARGE SCALE GENOMIC DNA]</scope>
    <source>
        <strain evidence="4">DSM 23313</strain>
    </source>
</reference>
<accession>A0A1G8C5Z3</accession>
<dbReference type="EMBL" id="FNDQ01000003">
    <property type="protein sequence ID" value="SDH40921.1"/>
    <property type="molecule type" value="Genomic_DNA"/>
</dbReference>
<dbReference type="Pfam" id="PF17116">
    <property type="entry name" value="T9SS_plug_1st"/>
    <property type="match status" value="1"/>
</dbReference>
<dbReference type="InterPro" id="IPR031345">
    <property type="entry name" value="T9SS_Plug_N"/>
</dbReference>
<name>A0A1G8C5Z3_9FLAO</name>